<dbReference type="PROSITE" id="PS50250">
    <property type="entry name" value="PCI"/>
    <property type="match status" value="1"/>
</dbReference>
<name>A0A4U0XRF6_9PEZI</name>
<evidence type="ECO:0000259" key="2">
    <source>
        <dbReference type="PROSITE" id="PS50250"/>
    </source>
</evidence>
<dbReference type="Pfam" id="PF03399">
    <property type="entry name" value="SAC3_GANP"/>
    <property type="match status" value="1"/>
</dbReference>
<dbReference type="PANTHER" id="PTHR12436:SF4">
    <property type="entry name" value="LEUKOCYTE RECEPTOR CLUSTER MEMBER 8"/>
    <property type="match status" value="1"/>
</dbReference>
<dbReference type="STRING" id="329884.A0A4U0XRF6"/>
<comment type="caution">
    <text evidence="3">The sequence shown here is derived from an EMBL/GenBank/DDBJ whole genome shotgun (WGS) entry which is preliminary data.</text>
</comment>
<dbReference type="InterPro" id="IPR045107">
    <property type="entry name" value="SAC3/GANP/THP3"/>
</dbReference>
<organism evidence="3 4">
    <name type="scientific">Friedmanniomyces simplex</name>
    <dbReference type="NCBI Taxonomy" id="329884"/>
    <lineage>
        <taxon>Eukaryota</taxon>
        <taxon>Fungi</taxon>
        <taxon>Dikarya</taxon>
        <taxon>Ascomycota</taxon>
        <taxon>Pezizomycotina</taxon>
        <taxon>Dothideomycetes</taxon>
        <taxon>Dothideomycetidae</taxon>
        <taxon>Mycosphaerellales</taxon>
        <taxon>Teratosphaeriaceae</taxon>
        <taxon>Friedmanniomyces</taxon>
    </lineage>
</organism>
<feature type="compositionally biased region" description="Basic residues" evidence="1">
    <location>
        <begin position="116"/>
        <end position="126"/>
    </location>
</feature>
<accession>A0A4U0XRF6</accession>
<dbReference type="Gene3D" id="1.25.40.990">
    <property type="match status" value="1"/>
</dbReference>
<dbReference type="EMBL" id="NAJQ01000076">
    <property type="protein sequence ID" value="TKA80134.1"/>
    <property type="molecule type" value="Genomic_DNA"/>
</dbReference>
<dbReference type="OrthoDB" id="199574at2759"/>
<dbReference type="InterPro" id="IPR000717">
    <property type="entry name" value="PCI_dom"/>
</dbReference>
<evidence type="ECO:0000313" key="4">
    <source>
        <dbReference type="Proteomes" id="UP000309340"/>
    </source>
</evidence>
<gene>
    <name evidence="3" type="ORF">B0A55_03314</name>
</gene>
<sequence>MGVDLAEMQHKLKVVITQAAEAGQLESIDWTTYPLPQHLVQAERDAMALPGGAQNAHSANLNASTSYLSNGAYLPERIHKRKNEDLEVTATEEDAVTPSWKKHNTNKGSMEDRMTGKSKKHDKKQKKQDAFRANGLGTNADVLEKRKQRFGYTIEKSYFRLTAPPAPDTVRPLPVLEKSLNHIRGKWKNEHNYNYACDQLKSMRQDLTVQHIQNELTVKVYESHARIALEMKDLGEYNQCQTQLRALYKLNIAGKSEEFTAYRILYTVYTCNRTDMNNLLADLTLADKQKPAVQHALQVRSALASGNYHKFFRLYLDAPFMGAYLLDMIIQRERIAAMAAICKAYKPDVSLCFIAQELAFFGDVDAPDPDAGLRQCLEFLCQHGGEPFVERKEDGDIRFQTGKAIAVFEGQRAAAFRSVDIKGQI</sequence>
<feature type="domain" description="PCI" evidence="2">
    <location>
        <begin position="233"/>
        <end position="404"/>
    </location>
</feature>
<dbReference type="AlphaFoldDB" id="A0A4U0XRF6"/>
<keyword evidence="4" id="KW-1185">Reference proteome</keyword>
<dbReference type="InterPro" id="IPR005062">
    <property type="entry name" value="SAC3/GANP/THP3_conserved"/>
</dbReference>
<evidence type="ECO:0000256" key="1">
    <source>
        <dbReference type="SAM" id="MobiDB-lite"/>
    </source>
</evidence>
<dbReference type="GO" id="GO:0005634">
    <property type="term" value="C:nucleus"/>
    <property type="evidence" value="ECO:0007669"/>
    <property type="project" value="TreeGrafter"/>
</dbReference>
<evidence type="ECO:0000313" key="3">
    <source>
        <dbReference type="EMBL" id="TKA80134.1"/>
    </source>
</evidence>
<dbReference type="Proteomes" id="UP000309340">
    <property type="component" value="Unassembled WGS sequence"/>
</dbReference>
<protein>
    <recommendedName>
        <fullName evidence="2">PCI domain-containing protein</fullName>
    </recommendedName>
</protein>
<dbReference type="PANTHER" id="PTHR12436">
    <property type="entry name" value="80 KDA MCM3-ASSOCIATED PROTEIN"/>
    <property type="match status" value="1"/>
</dbReference>
<reference evidence="3 4" key="1">
    <citation type="submission" date="2017-03" db="EMBL/GenBank/DDBJ databases">
        <title>Genomes of endolithic fungi from Antarctica.</title>
        <authorList>
            <person name="Coleine C."/>
            <person name="Masonjones S."/>
            <person name="Stajich J.E."/>
        </authorList>
    </citation>
    <scope>NUCLEOTIDE SEQUENCE [LARGE SCALE GENOMIC DNA]</scope>
    <source>
        <strain evidence="3 4">CCFEE 5184</strain>
    </source>
</reference>
<feature type="region of interest" description="Disordered" evidence="1">
    <location>
        <begin position="87"/>
        <end position="134"/>
    </location>
</feature>
<proteinExistence type="predicted"/>